<dbReference type="eggNOG" id="ENOG5031MDW">
    <property type="taxonomic scope" value="Bacteria"/>
</dbReference>
<sequence length="177" mass="19788">MNLIHIGEKVINLEKIYNKIDKILEARSSGLSQQEVADKLNVDRTFISRLEGIGEVHKGKDIAVAGFPIKNKDEVISVLEKHGIDFYIIMTEQERREFAESKNGAELINELMALLAKGRSYDVVIVIASDMRSKMLAALLDKEIITINIGHSPLTQDVYIDPALLDSVIESIKDKKA</sequence>
<feature type="domain" description="HTH cro/C1-type" evidence="1">
    <location>
        <begin position="30"/>
        <end position="51"/>
    </location>
</feature>
<keyword evidence="3" id="KW-1185">Reference proteome</keyword>
<dbReference type="EMBL" id="CP002360">
    <property type="protein sequence ID" value="AEE96840.1"/>
    <property type="molecule type" value="Genomic_DNA"/>
</dbReference>
<reference evidence="2 3" key="2">
    <citation type="journal article" date="2011" name="Stand. Genomic Sci.">
        <title>Complete genome sequence of Mahella australiensis type strain (50-1 BON).</title>
        <authorList>
            <person name="Sikorski J."/>
            <person name="Teshima H."/>
            <person name="Nolan M."/>
            <person name="Lucas S."/>
            <person name="Hammon N."/>
            <person name="Deshpande S."/>
            <person name="Cheng J.F."/>
            <person name="Pitluck S."/>
            <person name="Liolios K."/>
            <person name="Pagani I."/>
            <person name="Ivanova N."/>
            <person name="Huntemann M."/>
            <person name="Mavromatis K."/>
            <person name="Ovchinikova G."/>
            <person name="Pati A."/>
            <person name="Tapia R."/>
            <person name="Han C."/>
            <person name="Goodwin L."/>
            <person name="Chen A."/>
            <person name="Palaniappan K."/>
            <person name="Land M."/>
            <person name="Hauser L."/>
            <person name="Ngatchou-Djao O.D."/>
            <person name="Rohde M."/>
            <person name="Pukall R."/>
            <person name="Spring S."/>
            <person name="Abt B."/>
            <person name="Goker M."/>
            <person name="Detter J.C."/>
            <person name="Woyke T."/>
            <person name="Bristow J."/>
            <person name="Markowitz V."/>
            <person name="Hugenholtz P."/>
            <person name="Eisen J.A."/>
            <person name="Kyrpides N.C."/>
            <person name="Klenk H.P."/>
            <person name="Lapidus A."/>
        </authorList>
    </citation>
    <scope>NUCLEOTIDE SEQUENCE [LARGE SCALE GENOMIC DNA]</scope>
    <source>
        <strain evidence="3">DSM 15567 / CIP 107919 / 50-1 BON</strain>
    </source>
</reference>
<dbReference type="PROSITE" id="PS50943">
    <property type="entry name" value="HTH_CROC1"/>
    <property type="match status" value="1"/>
</dbReference>
<evidence type="ECO:0000313" key="2">
    <source>
        <dbReference type="EMBL" id="AEE96840.1"/>
    </source>
</evidence>
<name>F3ZZL4_MAHA5</name>
<dbReference type="CDD" id="cd00093">
    <property type="entry name" value="HTH_XRE"/>
    <property type="match status" value="1"/>
</dbReference>
<evidence type="ECO:0000313" key="3">
    <source>
        <dbReference type="Proteomes" id="UP000008457"/>
    </source>
</evidence>
<gene>
    <name evidence="2" type="ordered locus">Mahau_1659</name>
</gene>
<reference evidence="3" key="1">
    <citation type="submission" date="2010-11" db="EMBL/GenBank/DDBJ databases">
        <title>The complete genome of Mahella australiensis DSM 15567.</title>
        <authorList>
            <consortium name="US DOE Joint Genome Institute (JGI-PGF)"/>
            <person name="Lucas S."/>
            <person name="Copeland A."/>
            <person name="Lapidus A."/>
            <person name="Bruce D."/>
            <person name="Goodwin L."/>
            <person name="Pitluck S."/>
            <person name="Kyrpides N."/>
            <person name="Mavromatis K."/>
            <person name="Pagani I."/>
            <person name="Ivanova N."/>
            <person name="Teshima H."/>
            <person name="Brettin T."/>
            <person name="Detter J.C."/>
            <person name="Han C."/>
            <person name="Tapia R."/>
            <person name="Land M."/>
            <person name="Hauser L."/>
            <person name="Markowitz V."/>
            <person name="Cheng J.-F."/>
            <person name="Hugenholtz P."/>
            <person name="Woyke T."/>
            <person name="Wu D."/>
            <person name="Spring S."/>
            <person name="Pukall R."/>
            <person name="Steenblock K."/>
            <person name="Schneider S."/>
            <person name="Klenk H.-P."/>
            <person name="Eisen J.A."/>
        </authorList>
    </citation>
    <scope>NUCLEOTIDE SEQUENCE [LARGE SCALE GENOMIC DNA]</scope>
    <source>
        <strain evidence="3">DSM 15567 / CIP 107919 / 50-1 BON</strain>
    </source>
</reference>
<proteinExistence type="predicted"/>
<accession>F3ZZL4</accession>
<dbReference type="RefSeq" id="WP_013781268.1">
    <property type="nucleotide sequence ID" value="NC_015520.1"/>
</dbReference>
<dbReference type="InterPro" id="IPR010982">
    <property type="entry name" value="Lambda_DNA-bd_dom_sf"/>
</dbReference>
<dbReference type="OrthoDB" id="1808039at2"/>
<protein>
    <submittedName>
        <fullName evidence="2">Helix-turn-helix domain protein</fullName>
    </submittedName>
</protein>
<dbReference type="AlphaFoldDB" id="F3ZZL4"/>
<organism evidence="2 3">
    <name type="scientific">Mahella australiensis (strain DSM 15567 / CIP 107919 / 50-1 BON)</name>
    <dbReference type="NCBI Taxonomy" id="697281"/>
    <lineage>
        <taxon>Bacteria</taxon>
        <taxon>Bacillati</taxon>
        <taxon>Bacillota</taxon>
        <taxon>Clostridia</taxon>
        <taxon>Thermoanaerobacterales</taxon>
        <taxon>Thermoanaerobacterales Family IV. Incertae Sedis</taxon>
        <taxon>Mahella</taxon>
    </lineage>
</organism>
<dbReference type="InterPro" id="IPR001387">
    <property type="entry name" value="Cro/C1-type_HTH"/>
</dbReference>
<dbReference type="GO" id="GO:0003677">
    <property type="term" value="F:DNA binding"/>
    <property type="evidence" value="ECO:0007669"/>
    <property type="project" value="InterPro"/>
</dbReference>
<dbReference type="STRING" id="697281.Mahau_1659"/>
<dbReference type="KEGG" id="mas:Mahau_1659"/>
<dbReference type="Gene3D" id="1.10.260.40">
    <property type="entry name" value="lambda repressor-like DNA-binding domains"/>
    <property type="match status" value="1"/>
</dbReference>
<evidence type="ECO:0000259" key="1">
    <source>
        <dbReference type="PROSITE" id="PS50943"/>
    </source>
</evidence>
<dbReference type="Proteomes" id="UP000008457">
    <property type="component" value="Chromosome"/>
</dbReference>
<dbReference type="HOGENOM" id="CLU_106324_0_0_9"/>